<reference evidence="2" key="1">
    <citation type="submission" date="2018-06" db="EMBL/GenBank/DDBJ databases">
        <authorList>
            <person name="Zhirakovskaya E."/>
        </authorList>
    </citation>
    <scope>NUCLEOTIDE SEQUENCE</scope>
</reference>
<feature type="domain" description="Pterin-binding" evidence="1">
    <location>
        <begin position="1"/>
        <end position="178"/>
    </location>
</feature>
<proteinExistence type="predicted"/>
<name>A0A3B0USV1_9ZZZZ</name>
<organism evidence="2">
    <name type="scientific">hydrothermal vent metagenome</name>
    <dbReference type="NCBI Taxonomy" id="652676"/>
    <lineage>
        <taxon>unclassified sequences</taxon>
        <taxon>metagenomes</taxon>
        <taxon>ecological metagenomes</taxon>
    </lineage>
</organism>
<dbReference type="InterPro" id="IPR000489">
    <property type="entry name" value="Pterin-binding_dom"/>
</dbReference>
<evidence type="ECO:0000259" key="1">
    <source>
        <dbReference type="PROSITE" id="PS50972"/>
    </source>
</evidence>
<gene>
    <name evidence="2" type="ORF">MNBD_DELTA03-1288</name>
</gene>
<protein>
    <recommendedName>
        <fullName evidence="1">Pterin-binding domain-containing protein</fullName>
    </recommendedName>
</protein>
<dbReference type="SUPFAM" id="SSF51717">
    <property type="entry name" value="Dihydropteroate synthetase-like"/>
    <property type="match status" value="1"/>
</dbReference>
<dbReference type="InterPro" id="IPR011005">
    <property type="entry name" value="Dihydropteroate_synth-like_sf"/>
</dbReference>
<evidence type="ECO:0000313" key="2">
    <source>
        <dbReference type="EMBL" id="VAW34175.1"/>
    </source>
</evidence>
<feature type="non-terminal residue" evidence="2">
    <location>
        <position position="178"/>
    </location>
</feature>
<dbReference type="EMBL" id="UOEX01000094">
    <property type="protein sequence ID" value="VAW34175.1"/>
    <property type="molecule type" value="Genomic_DNA"/>
</dbReference>
<sequence>MRIIGEDLHIMNHEFLQVMEKQDADGLVRLARRQVEAGAAALDINLGQNKKFGLRTPWLVETIQQAMDVPLLLSNHVLKEPRALEVHRGTATINAVTANPAELIRAMETAKRFKADLVVLLVSSKLTPTDADGRLRLALMVQEVADEVGMPLEQLYLDPVISCRPDPAAWGLSAGLPN</sequence>
<dbReference type="Gene3D" id="3.20.20.20">
    <property type="entry name" value="Dihydropteroate synthase-like"/>
    <property type="match status" value="1"/>
</dbReference>
<accession>A0A3B0USV1</accession>
<dbReference type="GO" id="GO:0042558">
    <property type="term" value="P:pteridine-containing compound metabolic process"/>
    <property type="evidence" value="ECO:0007669"/>
    <property type="project" value="InterPro"/>
</dbReference>
<dbReference type="AlphaFoldDB" id="A0A3B0USV1"/>
<dbReference type="PROSITE" id="PS50972">
    <property type="entry name" value="PTERIN_BINDING"/>
    <property type="match status" value="1"/>
</dbReference>